<evidence type="ECO:0000256" key="5">
    <source>
        <dbReference type="ARBA" id="ARBA00023128"/>
    </source>
</evidence>
<evidence type="ECO:0000259" key="6">
    <source>
        <dbReference type="SMART" id="SM00829"/>
    </source>
</evidence>
<name>E9GN83_DAPPU</name>
<evidence type="ECO:0000313" key="8">
    <source>
        <dbReference type="Proteomes" id="UP000000305"/>
    </source>
</evidence>
<dbReference type="GO" id="GO:0016491">
    <property type="term" value="F:oxidoreductase activity"/>
    <property type="evidence" value="ECO:0007669"/>
    <property type="project" value="UniProtKB-KW"/>
</dbReference>
<comment type="subcellular location">
    <subcellularLocation>
        <location evidence="1">Mitochondrion</location>
    </subcellularLocation>
</comment>
<reference evidence="7 8" key="1">
    <citation type="journal article" date="2011" name="Science">
        <title>The ecoresponsive genome of Daphnia pulex.</title>
        <authorList>
            <person name="Colbourne J.K."/>
            <person name="Pfrender M.E."/>
            <person name="Gilbert D."/>
            <person name="Thomas W.K."/>
            <person name="Tucker A."/>
            <person name="Oakley T.H."/>
            <person name="Tokishita S."/>
            <person name="Aerts A."/>
            <person name="Arnold G.J."/>
            <person name="Basu M.K."/>
            <person name="Bauer D.J."/>
            <person name="Caceres C.E."/>
            <person name="Carmel L."/>
            <person name="Casola C."/>
            <person name="Choi J.H."/>
            <person name="Detter J.C."/>
            <person name="Dong Q."/>
            <person name="Dusheyko S."/>
            <person name="Eads B.D."/>
            <person name="Frohlich T."/>
            <person name="Geiler-Samerotte K.A."/>
            <person name="Gerlach D."/>
            <person name="Hatcher P."/>
            <person name="Jogdeo S."/>
            <person name="Krijgsveld J."/>
            <person name="Kriventseva E.V."/>
            <person name="Kultz D."/>
            <person name="Laforsch C."/>
            <person name="Lindquist E."/>
            <person name="Lopez J."/>
            <person name="Manak J.R."/>
            <person name="Muller J."/>
            <person name="Pangilinan J."/>
            <person name="Patwardhan R.P."/>
            <person name="Pitluck S."/>
            <person name="Pritham E.J."/>
            <person name="Rechtsteiner A."/>
            <person name="Rho M."/>
            <person name="Rogozin I.B."/>
            <person name="Sakarya O."/>
            <person name="Salamov A."/>
            <person name="Schaack S."/>
            <person name="Shapiro H."/>
            <person name="Shiga Y."/>
            <person name="Skalitzky C."/>
            <person name="Smith Z."/>
            <person name="Souvorov A."/>
            <person name="Sung W."/>
            <person name="Tang Z."/>
            <person name="Tsuchiya D."/>
            <person name="Tu H."/>
            <person name="Vos H."/>
            <person name="Wang M."/>
            <person name="Wolf Y.I."/>
            <person name="Yamagata H."/>
            <person name="Yamada T."/>
            <person name="Ye Y."/>
            <person name="Shaw J.R."/>
            <person name="Andrews J."/>
            <person name="Crease T.J."/>
            <person name="Tang H."/>
            <person name="Lucas S.M."/>
            <person name="Robertson H.M."/>
            <person name="Bork P."/>
            <person name="Koonin E.V."/>
            <person name="Zdobnov E.M."/>
            <person name="Grigoriev I.V."/>
            <person name="Lynch M."/>
            <person name="Boore J.L."/>
        </authorList>
    </citation>
    <scope>NUCLEOTIDE SEQUENCE [LARGE SCALE GENOMIC DNA]</scope>
</reference>
<accession>E9GN83</accession>
<keyword evidence="8" id="KW-1185">Reference proteome</keyword>
<dbReference type="Pfam" id="PF13602">
    <property type="entry name" value="ADH_zinc_N_2"/>
    <property type="match status" value="1"/>
</dbReference>
<dbReference type="Gene3D" id="3.40.50.720">
    <property type="entry name" value="NAD(P)-binding Rossmann-like Domain"/>
    <property type="match status" value="1"/>
</dbReference>
<sequence length="355" mass="38101">MSAWQICGYSGLESLKLINTVEVPPLSQPNDVLVKVNAASVNALDVMMTEGYGHQVFEKFNKLKSSVFRQMANNQNLPLTPGRDFAGVVQAVGGSVTGIKPGDEVMGVIQPPLPGSHAEYLVASACNMKHKPENLTMEEAASIPYAGLTAWSALSITAELCIGSKGKRVLVLGAAGGVGTIAIQLLKNWGTLVVSTGSSEAIPFLLQLGSDFAVDYTSPEADSELQQFGGFDVILDCTGRTEKFSYSLLKPWANAKYVTLSPPTLRNFDERGMIGGLMKNGLDLLAANSTAIIEGKTLRWAYFIPSSTALTQLVDLARQKKLQPSIDSVFSYDQLPEAYAKMKGGHKHGKIIVQM</sequence>
<dbReference type="InParanoid" id="E9GN83"/>
<evidence type="ECO:0000256" key="3">
    <source>
        <dbReference type="ARBA" id="ARBA00022946"/>
    </source>
</evidence>
<dbReference type="Pfam" id="PF08240">
    <property type="entry name" value="ADH_N"/>
    <property type="match status" value="1"/>
</dbReference>
<dbReference type="STRING" id="6669.E9GN83"/>
<dbReference type="EMBL" id="GL732554">
    <property type="protein sequence ID" value="EFX79077.1"/>
    <property type="molecule type" value="Genomic_DNA"/>
</dbReference>
<protein>
    <recommendedName>
        <fullName evidence="6">Enoyl reductase (ER) domain-containing protein</fullName>
    </recommendedName>
</protein>
<dbReference type="PROSITE" id="PS01162">
    <property type="entry name" value="QOR_ZETA_CRYSTAL"/>
    <property type="match status" value="1"/>
</dbReference>
<dbReference type="InterPro" id="IPR002364">
    <property type="entry name" value="Quin_OxRdtase/zeta-crystal_CS"/>
</dbReference>
<dbReference type="SUPFAM" id="SSF50129">
    <property type="entry name" value="GroES-like"/>
    <property type="match status" value="1"/>
</dbReference>
<dbReference type="Gene3D" id="3.90.180.10">
    <property type="entry name" value="Medium-chain alcohol dehydrogenases, catalytic domain"/>
    <property type="match status" value="1"/>
</dbReference>
<dbReference type="FunCoup" id="E9GN83">
    <property type="interactions" value="954"/>
</dbReference>
<dbReference type="GO" id="GO:0005739">
    <property type="term" value="C:mitochondrion"/>
    <property type="evidence" value="ECO:0000318"/>
    <property type="project" value="GO_Central"/>
</dbReference>
<dbReference type="InterPro" id="IPR013154">
    <property type="entry name" value="ADH-like_N"/>
</dbReference>
<dbReference type="GO" id="GO:0008270">
    <property type="term" value="F:zinc ion binding"/>
    <property type="evidence" value="ECO:0007669"/>
    <property type="project" value="InterPro"/>
</dbReference>
<dbReference type="HOGENOM" id="CLU_026673_3_3_1"/>
<dbReference type="Proteomes" id="UP000000305">
    <property type="component" value="Unassembled WGS sequence"/>
</dbReference>
<gene>
    <name evidence="7" type="ORF">DAPPUDRAFT_128610</name>
</gene>
<dbReference type="InterPro" id="IPR020843">
    <property type="entry name" value="ER"/>
</dbReference>
<dbReference type="PhylomeDB" id="E9GN83"/>
<keyword evidence="4" id="KW-0560">Oxidoreductase</keyword>
<proteinExistence type="inferred from homology"/>
<dbReference type="InterPro" id="IPR037397">
    <property type="entry name" value="RTN4IP1"/>
</dbReference>
<dbReference type="InterPro" id="IPR036291">
    <property type="entry name" value="NAD(P)-bd_dom_sf"/>
</dbReference>
<dbReference type="KEGG" id="dpx:DAPPUDRAFT_128610"/>
<dbReference type="CDD" id="cd08248">
    <property type="entry name" value="RTN4I1"/>
    <property type="match status" value="1"/>
</dbReference>
<evidence type="ECO:0000256" key="2">
    <source>
        <dbReference type="ARBA" id="ARBA00010371"/>
    </source>
</evidence>
<dbReference type="OrthoDB" id="48317at2759"/>
<keyword evidence="3" id="KW-0809">Transit peptide</keyword>
<dbReference type="InterPro" id="IPR050700">
    <property type="entry name" value="YIM1/Zinc_Alcohol_DH_Fams"/>
</dbReference>
<dbReference type="SMART" id="SM00829">
    <property type="entry name" value="PKS_ER"/>
    <property type="match status" value="1"/>
</dbReference>
<evidence type="ECO:0000313" key="7">
    <source>
        <dbReference type="EMBL" id="EFX79077.1"/>
    </source>
</evidence>
<dbReference type="SUPFAM" id="SSF51735">
    <property type="entry name" value="NAD(P)-binding Rossmann-fold domains"/>
    <property type="match status" value="1"/>
</dbReference>
<dbReference type="PANTHER" id="PTHR11695:SF294">
    <property type="entry name" value="RETICULON-4-INTERACTING PROTEIN 1, MITOCHONDRIAL"/>
    <property type="match status" value="1"/>
</dbReference>
<evidence type="ECO:0000256" key="1">
    <source>
        <dbReference type="ARBA" id="ARBA00004173"/>
    </source>
</evidence>
<dbReference type="eggNOG" id="KOG1198">
    <property type="taxonomic scope" value="Eukaryota"/>
</dbReference>
<feature type="domain" description="Enoyl reductase (ER)" evidence="6">
    <location>
        <begin position="10"/>
        <end position="353"/>
    </location>
</feature>
<dbReference type="OMA" id="PVVPGWD"/>
<organism evidence="7 8">
    <name type="scientific">Daphnia pulex</name>
    <name type="common">Water flea</name>
    <dbReference type="NCBI Taxonomy" id="6669"/>
    <lineage>
        <taxon>Eukaryota</taxon>
        <taxon>Metazoa</taxon>
        <taxon>Ecdysozoa</taxon>
        <taxon>Arthropoda</taxon>
        <taxon>Crustacea</taxon>
        <taxon>Branchiopoda</taxon>
        <taxon>Diplostraca</taxon>
        <taxon>Cladocera</taxon>
        <taxon>Anomopoda</taxon>
        <taxon>Daphniidae</taxon>
        <taxon>Daphnia</taxon>
    </lineage>
</organism>
<keyword evidence="5" id="KW-0496">Mitochondrion</keyword>
<dbReference type="PANTHER" id="PTHR11695">
    <property type="entry name" value="ALCOHOL DEHYDROGENASE RELATED"/>
    <property type="match status" value="1"/>
</dbReference>
<dbReference type="AlphaFoldDB" id="E9GN83"/>
<dbReference type="FunFam" id="3.40.50.720:FF:000147">
    <property type="entry name" value="Reticulon-4-interacting protein 1 homolog, mitochondrial"/>
    <property type="match status" value="1"/>
</dbReference>
<evidence type="ECO:0000256" key="4">
    <source>
        <dbReference type="ARBA" id="ARBA00023002"/>
    </source>
</evidence>
<dbReference type="InterPro" id="IPR011032">
    <property type="entry name" value="GroES-like_sf"/>
</dbReference>
<comment type="similarity">
    <text evidence="2">Belongs to the zinc-containing alcohol dehydrogenase family. Quinone oxidoreductase subfamily.</text>
</comment>